<keyword evidence="5" id="KW-0460">Magnesium</keyword>
<dbReference type="PANTHER" id="PTHR30001:SF0">
    <property type="entry name" value="RIBONUCLEASE G"/>
    <property type="match status" value="1"/>
</dbReference>
<dbReference type="InterPro" id="IPR019307">
    <property type="entry name" value="RNA-bd_AU-1/RNase_E/G"/>
</dbReference>
<dbReference type="Gene3D" id="2.40.50.140">
    <property type="entry name" value="Nucleic acid-binding proteins"/>
    <property type="match status" value="1"/>
</dbReference>
<dbReference type="InterPro" id="IPR012340">
    <property type="entry name" value="NA-bd_OB-fold"/>
</dbReference>
<evidence type="ECO:0000259" key="9">
    <source>
        <dbReference type="SMART" id="SM00316"/>
    </source>
</evidence>
<keyword evidence="10" id="KW-0934">Plastid</keyword>
<proteinExistence type="inferred from homology"/>
<keyword evidence="6" id="KW-0694">RNA-binding</keyword>
<dbReference type="AlphaFoldDB" id="A0A896SSW4"/>
<evidence type="ECO:0000256" key="1">
    <source>
        <dbReference type="ARBA" id="ARBA00001946"/>
    </source>
</evidence>
<keyword evidence="8" id="KW-0812">Transmembrane</keyword>
<evidence type="ECO:0000256" key="2">
    <source>
        <dbReference type="ARBA" id="ARBA00005522"/>
    </source>
</evidence>
<organism evidence="10">
    <name type="scientific">Chondria tumulosa</name>
    <dbReference type="NCBI Taxonomy" id="2740715"/>
    <lineage>
        <taxon>Eukaryota</taxon>
        <taxon>Rhodophyta</taxon>
        <taxon>Florideophyceae</taxon>
        <taxon>Rhodymeniophycidae</taxon>
        <taxon>Ceramiales</taxon>
        <taxon>Rhodomelaceae</taxon>
        <taxon>Chondrieae</taxon>
        <taxon>Chondria</taxon>
    </lineage>
</organism>
<comment type="similarity">
    <text evidence="2">Belongs to the RNase E/G family.</text>
</comment>
<comment type="function">
    <text evidence="7">Involved in intercistronic processing of primary transcripts from chloroplast operons. The endonucleolytic activity of the enzyme depends on the number of phosphates at the 5' end, is inhibited by structured RNA, and preferentially cleaves A/U-rich sequences.</text>
</comment>
<dbReference type="InterPro" id="IPR003029">
    <property type="entry name" value="S1_domain"/>
</dbReference>
<dbReference type="NCBIfam" id="TIGR00757">
    <property type="entry name" value="RNaseEG"/>
    <property type="match status" value="1"/>
</dbReference>
<dbReference type="RefSeq" id="YP_010170892.1">
    <property type="nucleotide sequence ID" value="NC_057618.1"/>
</dbReference>
<evidence type="ECO:0000256" key="5">
    <source>
        <dbReference type="ARBA" id="ARBA00022842"/>
    </source>
</evidence>
<evidence type="ECO:0000256" key="8">
    <source>
        <dbReference type="SAM" id="Phobius"/>
    </source>
</evidence>
<dbReference type="InterPro" id="IPR004659">
    <property type="entry name" value="RNase_E/G"/>
</dbReference>
<dbReference type="GO" id="GO:0006364">
    <property type="term" value="P:rRNA processing"/>
    <property type="evidence" value="ECO:0007669"/>
    <property type="project" value="TreeGrafter"/>
</dbReference>
<evidence type="ECO:0000256" key="4">
    <source>
        <dbReference type="ARBA" id="ARBA00022801"/>
    </source>
</evidence>
<dbReference type="PANTHER" id="PTHR30001">
    <property type="entry name" value="RIBONUCLEASE"/>
    <property type="match status" value="1"/>
</dbReference>
<dbReference type="GO" id="GO:0046872">
    <property type="term" value="F:metal ion binding"/>
    <property type="evidence" value="ECO:0007669"/>
    <property type="project" value="UniProtKB-KW"/>
</dbReference>
<accession>A0A896SSW4</accession>
<keyword evidence="8" id="KW-0472">Membrane</keyword>
<dbReference type="GO" id="GO:0005737">
    <property type="term" value="C:cytoplasm"/>
    <property type="evidence" value="ECO:0007669"/>
    <property type="project" value="TreeGrafter"/>
</dbReference>
<keyword evidence="10" id="KW-0150">Chloroplast</keyword>
<gene>
    <name evidence="10" type="primary">rne</name>
</gene>
<geneLocation type="chloroplast" evidence="10"/>
<keyword evidence="8" id="KW-1133">Transmembrane helix</keyword>
<dbReference type="GO" id="GO:0016787">
    <property type="term" value="F:hydrolase activity"/>
    <property type="evidence" value="ECO:0007669"/>
    <property type="project" value="UniProtKB-KW"/>
</dbReference>
<dbReference type="CDD" id="cd04453">
    <property type="entry name" value="S1_RNase_E"/>
    <property type="match status" value="1"/>
</dbReference>
<evidence type="ECO:0000256" key="6">
    <source>
        <dbReference type="ARBA" id="ARBA00022884"/>
    </source>
</evidence>
<dbReference type="EMBL" id="MW309501">
    <property type="protein sequence ID" value="QSD57033.1"/>
    <property type="molecule type" value="Genomic_DNA"/>
</dbReference>
<feature type="transmembrane region" description="Helical" evidence="8">
    <location>
        <begin position="466"/>
        <end position="487"/>
    </location>
</feature>
<dbReference type="GeneID" id="67279388"/>
<name>A0A896SSW4_9FLOR</name>
<dbReference type="SMART" id="SM00316">
    <property type="entry name" value="S1"/>
    <property type="match status" value="1"/>
</dbReference>
<dbReference type="GO" id="GO:0003723">
    <property type="term" value="F:RNA binding"/>
    <property type="evidence" value="ECO:0007669"/>
    <property type="project" value="UniProtKB-KW"/>
</dbReference>
<protein>
    <submittedName>
        <fullName evidence="10">Ribonuclease E</fullName>
    </submittedName>
</protein>
<evidence type="ECO:0000256" key="7">
    <source>
        <dbReference type="ARBA" id="ARBA00023436"/>
    </source>
</evidence>
<feature type="domain" description="S1 motif" evidence="9">
    <location>
        <begin position="33"/>
        <end position="111"/>
    </location>
</feature>
<comment type="cofactor">
    <cofactor evidence="1">
        <name>Mg(2+)</name>
        <dbReference type="ChEBI" id="CHEBI:18420"/>
    </cofactor>
</comment>
<sequence length="505" mass="59538">MVKKIIISYNNSIAAILKNNKIEQIIIVNNDYQVNDIYLGVVQRLFSSINAAFIELKKYGKSGFIHINDVRFLRRNKKFFHITDLLSVNQLVLVQVIKESTFNKGPRLTTNIHLHGKYIVLMPFCNTILISNRVYDKNERAYLYSLATLIKPTLMGLLVKLSAQGVSESVIIQDLDLLLRQWYFIQKVVLGNPRSSLVYKDEDLVKKVVRDFYDVSVKKVIVDSYYTLRLSYYYLKKWSCISSVVNTKLQLYKKQDCILNKFYVKRTIKAALRPKVKLYYGGYLIIENYEALTIIDVNSGSFNKPENSKETILKINLYAAIEIAYQLRIRNINGIVIIDFIDMYFQRDQLKLLEHFNKLLILDDARPQILQLSRLGLLELTRRRRGQSLKEVFYKSQVFNLYTFSSLYLNLFPSFSFKYAKDKLLINKNVCSLFFNKKFSNKKLIQSKHCSSDCLFYRKYFICIDYYYLVSLFIPKANYVIPLIFYFRLIKYQKFINSYFLLSKI</sequence>
<dbReference type="Pfam" id="PF10150">
    <property type="entry name" value="RNase_E_G"/>
    <property type="match status" value="1"/>
</dbReference>
<dbReference type="GO" id="GO:0004540">
    <property type="term" value="F:RNA nuclease activity"/>
    <property type="evidence" value="ECO:0007669"/>
    <property type="project" value="InterPro"/>
</dbReference>
<evidence type="ECO:0000313" key="10">
    <source>
        <dbReference type="EMBL" id="QSD57033.1"/>
    </source>
</evidence>
<evidence type="ECO:0000256" key="3">
    <source>
        <dbReference type="ARBA" id="ARBA00022723"/>
    </source>
</evidence>
<reference evidence="10" key="1">
    <citation type="submission" date="2020-11" db="EMBL/GenBank/DDBJ databases">
        <authorList>
            <person name="Paiano M.O."/>
        </authorList>
    </citation>
    <scope>NUCLEOTIDE SEQUENCE</scope>
</reference>
<dbReference type="SUPFAM" id="SSF50249">
    <property type="entry name" value="Nucleic acid-binding proteins"/>
    <property type="match status" value="1"/>
</dbReference>
<keyword evidence="3" id="KW-0479">Metal-binding</keyword>
<keyword evidence="4" id="KW-0378">Hydrolase</keyword>